<accession>A0AAD9HG17</accession>
<dbReference type="AlphaFoldDB" id="A0AAD9HG17"/>
<dbReference type="Pfam" id="PF04724">
    <property type="entry name" value="Glyco_transf_17"/>
    <property type="match status" value="1"/>
</dbReference>
<dbReference type="Proteomes" id="UP001232148">
    <property type="component" value="Unassembled WGS sequence"/>
</dbReference>
<proteinExistence type="predicted"/>
<dbReference type="InterPro" id="IPR006813">
    <property type="entry name" value="Glyco_trans_17"/>
</dbReference>
<dbReference type="PANTHER" id="PTHR12224">
    <property type="entry name" value="BETA-1,4-MANNOSYL-GLYCOPROTEIN BETA-1,4-N-ACETYLGLUCOSAMINYL-TRANSFERASE"/>
    <property type="match status" value="1"/>
</dbReference>
<dbReference type="GO" id="GO:0016020">
    <property type="term" value="C:membrane"/>
    <property type="evidence" value="ECO:0007669"/>
    <property type="project" value="InterPro"/>
</dbReference>
<sequence>MKSSSSSSRIKYVAVLASVVFIWLVSRLDLHQEVIDKPRQFGNPSSTPYNGRTSSNVLTPEEASEYCDHYRLKPADHDLVRKRKVFDLLLINTEVEMLEVHLGQMAPYVDYFVILESDKTFTDHPKPLYVKENWELFRPWHDKIILRTINLEELKEDGIAWDHETESRNALYQQVFPTLVGEQAAATDDVLIVADVDEISKPEIVRALRNCNIPPRVTIHSRIYYYSFQWLSGGDWGHPQATLYRGSDTVLPDDLRKNANDHHLFHGGWHCSYCFSTVEELTRKITSFSHTEMDKPEYKDPDWVVDVTRRGLDIFGRDSSNFDRMEHNRDVPDYVRDNSDRFKFLLDRDPPNGNYRDYTPKSKPA</sequence>
<dbReference type="PANTHER" id="PTHR12224:SF0">
    <property type="entry name" value="BETA-1,4-MANNOSYL-GLYCOPROTEIN 4-BETA-N-ACETYLGLUCOSAMINYLTRANSFERASE"/>
    <property type="match status" value="1"/>
</dbReference>
<keyword evidence="2" id="KW-1185">Reference proteome</keyword>
<organism evidence="1 2">
    <name type="scientific">Colletotrichum zoysiae</name>
    <dbReference type="NCBI Taxonomy" id="1216348"/>
    <lineage>
        <taxon>Eukaryota</taxon>
        <taxon>Fungi</taxon>
        <taxon>Dikarya</taxon>
        <taxon>Ascomycota</taxon>
        <taxon>Pezizomycotina</taxon>
        <taxon>Sordariomycetes</taxon>
        <taxon>Hypocreomycetidae</taxon>
        <taxon>Glomerellales</taxon>
        <taxon>Glomerellaceae</taxon>
        <taxon>Colletotrichum</taxon>
        <taxon>Colletotrichum graminicola species complex</taxon>
    </lineage>
</organism>
<name>A0AAD9HG17_9PEZI</name>
<comment type="caution">
    <text evidence="1">The sequence shown here is derived from an EMBL/GenBank/DDBJ whole genome shotgun (WGS) entry which is preliminary data.</text>
</comment>
<gene>
    <name evidence="1" type="ORF">LX32DRAFT_621034</name>
</gene>
<dbReference type="GO" id="GO:0006044">
    <property type="term" value="P:N-acetylglucosamine metabolic process"/>
    <property type="evidence" value="ECO:0007669"/>
    <property type="project" value="TreeGrafter"/>
</dbReference>
<dbReference type="GO" id="GO:0003830">
    <property type="term" value="F:beta-1,4-mannosylglycoprotein 4-beta-N-acetylglucosaminyltransferase activity"/>
    <property type="evidence" value="ECO:0007669"/>
    <property type="project" value="InterPro"/>
</dbReference>
<dbReference type="EMBL" id="MU842898">
    <property type="protein sequence ID" value="KAK2027244.1"/>
    <property type="molecule type" value="Genomic_DNA"/>
</dbReference>
<protein>
    <submittedName>
        <fullName evidence="1">Family 17 glycosyltransferase</fullName>
    </submittedName>
</protein>
<reference evidence="1" key="1">
    <citation type="submission" date="2021-06" db="EMBL/GenBank/DDBJ databases">
        <title>Comparative genomics, transcriptomics and evolutionary studies reveal genomic signatures of adaptation to plant cell wall in hemibiotrophic fungi.</title>
        <authorList>
            <consortium name="DOE Joint Genome Institute"/>
            <person name="Baroncelli R."/>
            <person name="Diaz J.F."/>
            <person name="Benocci T."/>
            <person name="Peng M."/>
            <person name="Battaglia E."/>
            <person name="Haridas S."/>
            <person name="Andreopoulos W."/>
            <person name="Labutti K."/>
            <person name="Pangilinan J."/>
            <person name="Floch G.L."/>
            <person name="Makela M.R."/>
            <person name="Henrissat B."/>
            <person name="Grigoriev I.V."/>
            <person name="Crouch J.A."/>
            <person name="De Vries R.P."/>
            <person name="Sukno S.A."/>
            <person name="Thon M.R."/>
        </authorList>
    </citation>
    <scope>NUCLEOTIDE SEQUENCE</scope>
    <source>
        <strain evidence="1">MAFF235873</strain>
    </source>
</reference>
<evidence type="ECO:0000313" key="1">
    <source>
        <dbReference type="EMBL" id="KAK2027244.1"/>
    </source>
</evidence>
<evidence type="ECO:0000313" key="2">
    <source>
        <dbReference type="Proteomes" id="UP001232148"/>
    </source>
</evidence>